<dbReference type="Proteomes" id="UP000035760">
    <property type="component" value="Unassembled WGS sequence"/>
</dbReference>
<reference evidence="1" key="2">
    <citation type="submission" date="2014-03" db="EMBL/GenBank/DDBJ databases">
        <title>Candidatus Competibacter-lineage genomes retrieved from metagenomes reveal functional metabolic diversity.</title>
        <authorList>
            <person name="McIlroy S.J."/>
            <person name="Albertsen M."/>
            <person name="Andresen E.K."/>
            <person name="Saunders A.M."/>
            <person name="Kristiansen R."/>
            <person name="Stokholm-Bjerregaard M."/>
            <person name="Nielsen K.L."/>
            <person name="Nielsen P.H."/>
        </authorList>
    </citation>
    <scope>NUCLEOTIDE SEQUENCE</scope>
    <source>
        <strain evidence="1">Run_A_D11</strain>
    </source>
</reference>
<dbReference type="STRING" id="1400863.BN873_490053"/>
<protein>
    <submittedName>
        <fullName evidence="1">Uncharacterized protein</fullName>
    </submittedName>
</protein>
<proteinExistence type="predicted"/>
<dbReference type="AlphaFoldDB" id="W6M9W2"/>
<organism evidence="1 2">
    <name type="scientific">Candidatus Competibacter denitrificans Run_A_D11</name>
    <dbReference type="NCBI Taxonomy" id="1400863"/>
    <lineage>
        <taxon>Bacteria</taxon>
        <taxon>Pseudomonadati</taxon>
        <taxon>Pseudomonadota</taxon>
        <taxon>Gammaproteobacteria</taxon>
        <taxon>Candidatus Competibacteraceae</taxon>
        <taxon>Candidatus Competibacter</taxon>
    </lineage>
</organism>
<accession>W6M9W2</accession>
<gene>
    <name evidence="1" type="ORF">BN873_490053</name>
</gene>
<evidence type="ECO:0000313" key="2">
    <source>
        <dbReference type="Proteomes" id="UP000035760"/>
    </source>
</evidence>
<sequence length="81" mass="8713">MICQALPGVTKILTVAGLFDLEELGLSLYSTAAHRWPVVDHQGNITLIATPAIKPGSALKSSVANRVSASGWKPMYSSYRR</sequence>
<reference evidence="1" key="1">
    <citation type="submission" date="2013-07" db="EMBL/GenBank/DDBJ databases">
        <authorList>
            <person name="McIlroy S."/>
        </authorList>
    </citation>
    <scope>NUCLEOTIDE SEQUENCE [LARGE SCALE GENOMIC DNA]</scope>
    <source>
        <strain evidence="1">Run_A_D11</strain>
    </source>
</reference>
<comment type="caution">
    <text evidence="1">The sequence shown here is derived from an EMBL/GenBank/DDBJ whole genome shotgun (WGS) entry which is preliminary data.</text>
</comment>
<evidence type="ECO:0000313" key="1">
    <source>
        <dbReference type="EMBL" id="CDI03444.1"/>
    </source>
</evidence>
<name>W6M9W2_9GAMM</name>
<dbReference type="EMBL" id="CBTJ020000057">
    <property type="protein sequence ID" value="CDI03444.1"/>
    <property type="molecule type" value="Genomic_DNA"/>
</dbReference>
<keyword evidence="2" id="KW-1185">Reference proteome</keyword>